<evidence type="ECO:0000313" key="1">
    <source>
        <dbReference type="EMBL" id="KEO53896.1"/>
    </source>
</evidence>
<dbReference type="AlphaFoldDB" id="A0A074J8L9"/>
<evidence type="ECO:0008006" key="3">
    <source>
        <dbReference type="Google" id="ProtNLM"/>
    </source>
</evidence>
<gene>
    <name evidence="1" type="ORF">DT23_06915</name>
</gene>
<reference evidence="1 2" key="1">
    <citation type="journal article" date="2015" name="Antonie Van Leeuwenhoek">
        <title>Thioclava indica sp. nov., isolated from surface seawater of the Indian Ocean.</title>
        <authorList>
            <person name="Liu Y."/>
            <person name="Lai Q."/>
            <person name="Du J."/>
            <person name="Xu H."/>
            <person name="Jiang L."/>
            <person name="Shao Z."/>
        </authorList>
    </citation>
    <scope>NUCLEOTIDE SEQUENCE [LARGE SCALE GENOMIC DNA]</scope>
    <source>
        <strain evidence="1 2">DT23-4</strain>
    </source>
</reference>
<accession>A0A074J8L9</accession>
<dbReference type="Pfam" id="PF11390">
    <property type="entry name" value="FdsD"/>
    <property type="match status" value="1"/>
</dbReference>
<dbReference type="InterPro" id="IPR021074">
    <property type="entry name" value="Formate_DH_dsu"/>
</dbReference>
<protein>
    <recommendedName>
        <fullName evidence="3">Formate dehydrogenase subunit delta</fullName>
    </recommendedName>
</protein>
<dbReference type="eggNOG" id="ENOG5032Z86">
    <property type="taxonomic scope" value="Bacteria"/>
</dbReference>
<dbReference type="OrthoDB" id="7409377at2"/>
<proteinExistence type="predicted"/>
<dbReference type="EMBL" id="AUNB01000062">
    <property type="protein sequence ID" value="KEO53896.1"/>
    <property type="molecule type" value="Genomic_DNA"/>
</dbReference>
<name>A0A074J8L9_9RHOB</name>
<keyword evidence="2" id="KW-1185">Reference proteome</keyword>
<sequence length="68" mass="7404">MSPEKLGHMANQIAMFFESQPGDQARAVADHINANWAPAMRAQFLDGAPEQALHPLVTAALPEIRRPA</sequence>
<evidence type="ECO:0000313" key="2">
    <source>
        <dbReference type="Proteomes" id="UP000027471"/>
    </source>
</evidence>
<comment type="caution">
    <text evidence="1">The sequence shown here is derived from an EMBL/GenBank/DDBJ whole genome shotgun (WGS) entry which is preliminary data.</text>
</comment>
<dbReference type="STRING" id="1353528.DT23_06915"/>
<organism evidence="1 2">
    <name type="scientific">Thioclava indica</name>
    <dbReference type="NCBI Taxonomy" id="1353528"/>
    <lineage>
        <taxon>Bacteria</taxon>
        <taxon>Pseudomonadati</taxon>
        <taxon>Pseudomonadota</taxon>
        <taxon>Alphaproteobacteria</taxon>
        <taxon>Rhodobacterales</taxon>
        <taxon>Paracoccaceae</taxon>
        <taxon>Thioclava</taxon>
    </lineage>
</organism>
<dbReference type="Proteomes" id="UP000027471">
    <property type="component" value="Unassembled WGS sequence"/>
</dbReference>
<dbReference type="RefSeq" id="WP_038132645.1">
    <property type="nucleotide sequence ID" value="NZ_AUNB01000062.1"/>
</dbReference>